<organism evidence="4 5">
    <name type="scientific">Paenibacillus glycinis</name>
    <dbReference type="NCBI Taxonomy" id="2697035"/>
    <lineage>
        <taxon>Bacteria</taxon>
        <taxon>Bacillati</taxon>
        <taxon>Bacillota</taxon>
        <taxon>Bacilli</taxon>
        <taxon>Bacillales</taxon>
        <taxon>Paenibacillaceae</taxon>
        <taxon>Paenibacillus</taxon>
    </lineage>
</organism>
<dbReference type="InterPro" id="IPR026838">
    <property type="entry name" value="YheC/D"/>
</dbReference>
<name>A0ABW9XRC2_9BACL</name>
<gene>
    <name evidence="4" type="ORF">GT019_15045</name>
</gene>
<comment type="caution">
    <text evidence="4">The sequence shown here is derived from an EMBL/GenBank/DDBJ whole genome shotgun (WGS) entry which is preliminary data.</text>
</comment>
<dbReference type="InterPro" id="IPR011761">
    <property type="entry name" value="ATP-grasp"/>
</dbReference>
<reference evidence="4 5" key="1">
    <citation type="submission" date="2020-01" db="EMBL/GenBank/DDBJ databases">
        <title>Paenibacillus soybeanensis sp. nov. isolated from the nodules of soybean (Glycine max(L.) Merr).</title>
        <authorList>
            <person name="Wang H."/>
        </authorList>
    </citation>
    <scope>NUCLEOTIDE SEQUENCE [LARGE SCALE GENOMIC DNA]</scope>
    <source>
        <strain evidence="4 5">T1</strain>
    </source>
</reference>
<evidence type="ECO:0000256" key="2">
    <source>
        <dbReference type="SAM" id="MobiDB-lite"/>
    </source>
</evidence>
<proteinExistence type="predicted"/>
<dbReference type="Proteomes" id="UP000665561">
    <property type="component" value="Unassembled WGS sequence"/>
</dbReference>
<dbReference type="EMBL" id="JAAAMV010000011">
    <property type="protein sequence ID" value="NBD25198.1"/>
    <property type="molecule type" value="Genomic_DNA"/>
</dbReference>
<dbReference type="PROSITE" id="PS50975">
    <property type="entry name" value="ATP_GRASP"/>
    <property type="match status" value="1"/>
</dbReference>
<evidence type="ECO:0000313" key="5">
    <source>
        <dbReference type="Proteomes" id="UP000665561"/>
    </source>
</evidence>
<evidence type="ECO:0000256" key="1">
    <source>
        <dbReference type="PROSITE-ProRule" id="PRU00409"/>
    </source>
</evidence>
<evidence type="ECO:0000313" key="4">
    <source>
        <dbReference type="EMBL" id="NBD25198.1"/>
    </source>
</evidence>
<dbReference type="RefSeq" id="WP_161744014.1">
    <property type="nucleotide sequence ID" value="NZ_JAAAMV010000011.1"/>
</dbReference>
<evidence type="ECO:0000259" key="3">
    <source>
        <dbReference type="PROSITE" id="PS50975"/>
    </source>
</evidence>
<dbReference type="SUPFAM" id="SSF56059">
    <property type="entry name" value="Glutathione synthetase ATP-binding domain-like"/>
    <property type="match status" value="1"/>
</dbReference>
<keyword evidence="1" id="KW-0067">ATP-binding</keyword>
<feature type="compositionally biased region" description="Basic and acidic residues" evidence="2">
    <location>
        <begin position="379"/>
        <end position="394"/>
    </location>
</feature>
<protein>
    <recommendedName>
        <fullName evidence="3">ATP-grasp domain-containing protein</fullName>
    </recommendedName>
</protein>
<feature type="domain" description="ATP-grasp" evidence="3">
    <location>
        <begin position="108"/>
        <end position="340"/>
    </location>
</feature>
<accession>A0ABW9XRC2</accession>
<feature type="region of interest" description="Disordered" evidence="2">
    <location>
        <begin position="347"/>
        <end position="474"/>
    </location>
</feature>
<keyword evidence="1" id="KW-0547">Nucleotide-binding</keyword>
<sequence length="474" mass="54221">MEKRRFIAIMVPTRRARKPTLRFYQRCCDPNTAIYAFCPDDIIWSERRIIGLRRYKRSYRQRVFPFPLVVYNRCFNKKTETVQRLEDAIGPGKCFNVINFFNKWLLYNLLKPSEAGPYVPDTYLYDKEELPRLLETYKLVYIKPLYGSMGKFVYRVELQDDGEVHLALHSLSASLVCRDIEDMQRVLGKYLGTQKYLVQQGIRTTLLDRRHFDIRVLMQKNGSGEWAVSNMASRVAYRQYFNTAICETIRDAADVLPRIFEPDEREGILRALTDISIVASAEAEANMGLLGELSVDYVVDTDKRLWIIEMNGKPHKSIYASLKGYAFRRRIYRRPMEYAAYLARPEPAASNPEMPGPEALEPEARHPSEADPPAFGAEPNERRFHQANDAESRTPDSTPFHPAVHPPRHAESGTPGSTPFHPAVYPTRHTRSRIPGATPFHPAVHPARHARSSPPESTPLDPALHLSKPAGAPE</sequence>
<keyword evidence="5" id="KW-1185">Reference proteome</keyword>
<dbReference type="Pfam" id="PF14398">
    <property type="entry name" value="ATPgrasp_YheCD"/>
    <property type="match status" value="1"/>
</dbReference>